<reference evidence="1" key="1">
    <citation type="journal article" date="2014" name="Int. J. Syst. Evol. Microbiol.">
        <title>Complete genome sequence of Corynebacterium casei LMG S-19264T (=DSM 44701T), isolated from a smear-ripened cheese.</title>
        <authorList>
            <consortium name="US DOE Joint Genome Institute (JGI-PGF)"/>
            <person name="Walter F."/>
            <person name="Albersmeier A."/>
            <person name="Kalinowski J."/>
            <person name="Ruckert C."/>
        </authorList>
    </citation>
    <scope>NUCLEOTIDE SEQUENCE</scope>
    <source>
        <strain evidence="1">NBRC 112290</strain>
    </source>
</reference>
<dbReference type="AlphaFoldDB" id="A0AA37XGK2"/>
<reference evidence="1" key="2">
    <citation type="submission" date="2023-02" db="EMBL/GenBank/DDBJ databases">
        <authorList>
            <person name="Sun Q."/>
            <person name="Mori K."/>
        </authorList>
    </citation>
    <scope>NUCLEOTIDE SEQUENCE</scope>
    <source>
        <strain evidence="1">NBRC 112290</strain>
    </source>
</reference>
<protein>
    <recommendedName>
        <fullName evidence="3">Helicase/secretion neighborhood CpaE-like protein</fullName>
    </recommendedName>
</protein>
<dbReference type="EMBL" id="BSUM01000001">
    <property type="protein sequence ID" value="GMA32586.1"/>
    <property type="molecule type" value="Genomic_DNA"/>
</dbReference>
<keyword evidence="2" id="KW-1185">Reference proteome</keyword>
<dbReference type="InterPro" id="IPR027417">
    <property type="entry name" value="P-loop_NTPase"/>
</dbReference>
<dbReference type="GO" id="GO:0051782">
    <property type="term" value="P:negative regulation of cell division"/>
    <property type="evidence" value="ECO:0007669"/>
    <property type="project" value="TreeGrafter"/>
</dbReference>
<evidence type="ECO:0000313" key="1">
    <source>
        <dbReference type="EMBL" id="GMA32586.1"/>
    </source>
</evidence>
<gene>
    <name evidence="1" type="ORF">GCM10025875_25780</name>
</gene>
<accession>A0AA37XGK2</accession>
<dbReference type="GO" id="GO:0009898">
    <property type="term" value="C:cytoplasmic side of plasma membrane"/>
    <property type="evidence" value="ECO:0007669"/>
    <property type="project" value="TreeGrafter"/>
</dbReference>
<dbReference type="SUPFAM" id="SSF52540">
    <property type="entry name" value="P-loop containing nucleoside triphosphate hydrolases"/>
    <property type="match status" value="1"/>
</dbReference>
<dbReference type="PANTHER" id="PTHR43384">
    <property type="entry name" value="SEPTUM SITE-DETERMINING PROTEIN MIND HOMOLOG, CHLOROPLASTIC-RELATED"/>
    <property type="match status" value="1"/>
</dbReference>
<evidence type="ECO:0000313" key="2">
    <source>
        <dbReference type="Proteomes" id="UP001157161"/>
    </source>
</evidence>
<dbReference type="GO" id="GO:0005524">
    <property type="term" value="F:ATP binding"/>
    <property type="evidence" value="ECO:0007669"/>
    <property type="project" value="TreeGrafter"/>
</dbReference>
<dbReference type="InterPro" id="IPR050625">
    <property type="entry name" value="ParA/MinD_ATPase"/>
</dbReference>
<sequence>MGAAATVASRVGGSTAGAPRERLVVALRSADETLAAAVGDLVGWLDGELLVRPPGSAPVPAHVHLDDVGSVQAAVAGRARPPSWGSTAIAVARADAAPARPDPQVPESDLLRGVPDRPWLIPHETGELADAITARAAASTTTTIGVVGVRGGVGASVTAALLARVVAPGGRGVALLDVSGGLDVTLGIEDEPGPRWADLTAEAGPFPAATLVANLPRWGQVHVLAADARGVPGPAALTGVLPAVRRMCRAVVLDLPRSAPLDVVAHCDSVVAVTGTDAASAAGLAALLRRWEPAGVEVRLAVRRSTGAAVADAEELARWCGRPLLGELPRLAALSGDLARGLGPAARPRSGLVRAVGALASSAGLT</sequence>
<proteinExistence type="predicted"/>
<comment type="caution">
    <text evidence="1">The sequence shown here is derived from an EMBL/GenBank/DDBJ whole genome shotgun (WGS) entry which is preliminary data.</text>
</comment>
<evidence type="ECO:0008006" key="3">
    <source>
        <dbReference type="Google" id="ProtNLM"/>
    </source>
</evidence>
<dbReference type="Proteomes" id="UP001157161">
    <property type="component" value="Unassembled WGS sequence"/>
</dbReference>
<organism evidence="1 2">
    <name type="scientific">Litorihabitans aurantiacus</name>
    <dbReference type="NCBI Taxonomy" id="1930061"/>
    <lineage>
        <taxon>Bacteria</taxon>
        <taxon>Bacillati</taxon>
        <taxon>Actinomycetota</taxon>
        <taxon>Actinomycetes</taxon>
        <taxon>Micrococcales</taxon>
        <taxon>Beutenbergiaceae</taxon>
        <taxon>Litorihabitans</taxon>
    </lineage>
</organism>
<dbReference type="Gene3D" id="3.40.50.300">
    <property type="entry name" value="P-loop containing nucleotide triphosphate hydrolases"/>
    <property type="match status" value="1"/>
</dbReference>
<dbReference type="PANTHER" id="PTHR43384:SF11">
    <property type="entry name" value="SEPTUM SITE DETERMINING PROTEIN"/>
    <property type="match status" value="1"/>
</dbReference>
<dbReference type="GO" id="GO:0016887">
    <property type="term" value="F:ATP hydrolysis activity"/>
    <property type="evidence" value="ECO:0007669"/>
    <property type="project" value="TreeGrafter"/>
</dbReference>
<name>A0AA37XGK2_9MICO</name>
<dbReference type="GO" id="GO:0005829">
    <property type="term" value="C:cytosol"/>
    <property type="evidence" value="ECO:0007669"/>
    <property type="project" value="TreeGrafter"/>
</dbReference>